<evidence type="ECO:0000313" key="3">
    <source>
        <dbReference type="Proteomes" id="UP000606786"/>
    </source>
</evidence>
<dbReference type="Proteomes" id="UP000606786">
    <property type="component" value="Unassembled WGS sequence"/>
</dbReference>
<proteinExistence type="predicted"/>
<feature type="transmembrane region" description="Helical" evidence="1">
    <location>
        <begin position="26"/>
        <end position="48"/>
    </location>
</feature>
<keyword evidence="1" id="KW-1133">Transmembrane helix</keyword>
<reference evidence="2" key="1">
    <citation type="submission" date="2020-11" db="EMBL/GenBank/DDBJ databases">
        <authorList>
            <person name="Whitehead M."/>
        </authorList>
    </citation>
    <scope>NUCLEOTIDE SEQUENCE</scope>
    <source>
        <strain evidence="2">EGII</strain>
    </source>
</reference>
<comment type="caution">
    <text evidence="2">The sequence shown here is derived from an EMBL/GenBank/DDBJ whole genome shotgun (WGS) entry which is preliminary data.</text>
</comment>
<accession>A0A811UZZ6</accession>
<keyword evidence="1" id="KW-0472">Membrane</keyword>
<dbReference type="EMBL" id="CAJHJT010000034">
    <property type="protein sequence ID" value="CAD7004274.1"/>
    <property type="molecule type" value="Genomic_DNA"/>
</dbReference>
<keyword evidence="3" id="KW-1185">Reference proteome</keyword>
<keyword evidence="1" id="KW-0812">Transmembrane</keyword>
<protein>
    <submittedName>
        <fullName evidence="2">(Mediterranean fruit fly) hypothetical protein</fullName>
    </submittedName>
</protein>
<evidence type="ECO:0000313" key="2">
    <source>
        <dbReference type="EMBL" id="CAD7004274.1"/>
    </source>
</evidence>
<feature type="non-terminal residue" evidence="2">
    <location>
        <position position="1"/>
    </location>
</feature>
<gene>
    <name evidence="2" type="ORF">CCAP1982_LOCUS12694</name>
</gene>
<dbReference type="AlphaFoldDB" id="A0A811UZZ6"/>
<evidence type="ECO:0000256" key="1">
    <source>
        <dbReference type="SAM" id="Phobius"/>
    </source>
</evidence>
<name>A0A811UZZ6_CERCA</name>
<organism evidence="2 3">
    <name type="scientific">Ceratitis capitata</name>
    <name type="common">Mediterranean fruit fly</name>
    <name type="synonym">Tephritis capitata</name>
    <dbReference type="NCBI Taxonomy" id="7213"/>
    <lineage>
        <taxon>Eukaryota</taxon>
        <taxon>Metazoa</taxon>
        <taxon>Ecdysozoa</taxon>
        <taxon>Arthropoda</taxon>
        <taxon>Hexapoda</taxon>
        <taxon>Insecta</taxon>
        <taxon>Pterygota</taxon>
        <taxon>Neoptera</taxon>
        <taxon>Endopterygota</taxon>
        <taxon>Diptera</taxon>
        <taxon>Brachycera</taxon>
        <taxon>Muscomorpha</taxon>
        <taxon>Tephritoidea</taxon>
        <taxon>Tephritidae</taxon>
        <taxon>Ceratitis</taxon>
        <taxon>Ceratitis</taxon>
    </lineage>
</organism>
<sequence length="75" mass="8154">VTNNTAPQHHRTSAERVVKVLQKEEASAAAIVVNHSTAISLFAGVAVIPQRIERTTNRCSSFAAANKQNQQKKMV</sequence>